<dbReference type="RefSeq" id="WP_241348084.1">
    <property type="nucleotide sequence ID" value="NZ_JAKZGP010000022.1"/>
</dbReference>
<name>A0ABS9V021_9BACT</name>
<dbReference type="Proteomes" id="UP001165489">
    <property type="component" value="Unassembled WGS sequence"/>
</dbReference>
<keyword evidence="2" id="KW-1185">Reference proteome</keyword>
<sequence>MTSHTDTDTIFRKVDDQLIPEYVFNLTGFDKTLKLWVGQVVMSDSYAFLRIVYDNRSYFIAIDLESNRPLIHLRQLFDQDLTIDNIPKPMNEGVFYSIRRNKDSIEEKNPMILFYRLKLSP</sequence>
<dbReference type="EMBL" id="JAKZGP010000022">
    <property type="protein sequence ID" value="MCH7409757.1"/>
    <property type="molecule type" value="Genomic_DNA"/>
</dbReference>
<protein>
    <submittedName>
        <fullName evidence="1">Uncharacterized protein</fullName>
    </submittedName>
</protein>
<accession>A0ABS9V021</accession>
<organism evidence="1 2">
    <name type="scientific">Belliella filtrata</name>
    <dbReference type="NCBI Taxonomy" id="2923435"/>
    <lineage>
        <taxon>Bacteria</taxon>
        <taxon>Pseudomonadati</taxon>
        <taxon>Bacteroidota</taxon>
        <taxon>Cytophagia</taxon>
        <taxon>Cytophagales</taxon>
        <taxon>Cyclobacteriaceae</taxon>
        <taxon>Belliella</taxon>
    </lineage>
</organism>
<evidence type="ECO:0000313" key="1">
    <source>
        <dbReference type="EMBL" id="MCH7409757.1"/>
    </source>
</evidence>
<gene>
    <name evidence="1" type="ORF">MM239_10155</name>
</gene>
<reference evidence="1" key="1">
    <citation type="submission" date="2022-03" db="EMBL/GenBank/DDBJ databases">
        <title>De novo assembled genomes of Belliella spp. (Cyclobacteriaceae) strains.</title>
        <authorList>
            <person name="Szabo A."/>
            <person name="Korponai K."/>
            <person name="Felfoldi T."/>
        </authorList>
    </citation>
    <scope>NUCLEOTIDE SEQUENCE</scope>
    <source>
        <strain evidence="1">DSM 111904</strain>
    </source>
</reference>
<comment type="caution">
    <text evidence="1">The sequence shown here is derived from an EMBL/GenBank/DDBJ whole genome shotgun (WGS) entry which is preliminary data.</text>
</comment>
<evidence type="ECO:0000313" key="2">
    <source>
        <dbReference type="Proteomes" id="UP001165489"/>
    </source>
</evidence>
<proteinExistence type="predicted"/>